<evidence type="ECO:0000313" key="2">
    <source>
        <dbReference type="EMBL" id="AJI59087.1"/>
    </source>
</evidence>
<organism evidence="2 5">
    <name type="scientific">Francisella tularensis subsp. holarctica (strain LVS)</name>
    <dbReference type="NCBI Taxonomy" id="376619"/>
    <lineage>
        <taxon>Bacteria</taxon>
        <taxon>Pseudomonadati</taxon>
        <taxon>Pseudomonadota</taxon>
        <taxon>Gammaproteobacteria</taxon>
        <taxon>Thiotrichales</taxon>
        <taxon>Francisellaceae</taxon>
        <taxon>Francisella</taxon>
    </lineage>
</organism>
<keyword evidence="1" id="KW-0812">Transmembrane</keyword>
<keyword evidence="1" id="KW-0472">Membrane</keyword>
<dbReference type="Proteomes" id="UP000001944">
    <property type="component" value="Chromosome"/>
</dbReference>
<feature type="transmembrane region" description="Helical" evidence="1">
    <location>
        <begin position="69"/>
        <end position="90"/>
    </location>
</feature>
<sequence>MSLLKKYYFDIINNHGFSVALSCLTIILIVLLLSFIINRLASKYIVLIAKKFFDKSNSMLGKYLLEYKFFVKLSHIIPGIFAYVIIGFATDNDYLWTQHLVTGLQLLLQIYITVTIISFLVCFVDVFLTTLRILLILKIIHYVAMLK</sequence>
<feature type="transmembrane region" description="Helical" evidence="1">
    <location>
        <begin position="15"/>
        <end position="37"/>
    </location>
</feature>
<reference evidence="3" key="4">
    <citation type="submission" date="2015-02" db="EMBL/GenBank/DDBJ databases">
        <title>Complete genome sequence of Francisella tularensis LVS (Live Vaccine Strain).</title>
        <authorList>
            <person name="Chain P."/>
            <person name="Larimer F."/>
            <person name="Land M."/>
            <person name="Stilwagen S."/>
            <person name="Larsson P."/>
            <person name="Bearden S."/>
            <person name="Chu M."/>
            <person name="Oyston P."/>
            <person name="Forsman M."/>
            <person name="Andersson S."/>
            <person name="Lindler L."/>
            <person name="Titball R."/>
            <person name="Garcia E."/>
        </authorList>
    </citation>
    <scope>NUCLEOTIDE SEQUENCE</scope>
    <source>
        <strain evidence="3">LVS</strain>
    </source>
</reference>
<accession>A0AAI8FTN5</accession>
<dbReference type="EMBL" id="AM233362">
    <property type="protein sequence ID" value="CAJ79649.1"/>
    <property type="molecule type" value="Genomic_DNA"/>
</dbReference>
<reference evidence="3 4" key="1">
    <citation type="submission" date="2006-02" db="EMBL/GenBank/DDBJ databases">
        <authorList>
            <consortium name="Microbial Genomics Group"/>
            <consortium name="Lawrence Livermore National Laboratory"/>
            <consortium name="and the Genome Analysis Group"/>
            <consortium name="Oak Ridge National Laboratory"/>
            <person name="Larimer F.W."/>
        </authorList>
    </citation>
    <scope>NUCLEOTIDE SEQUENCE [LARGE SCALE GENOMIC DNA]</scope>
    <source>
        <strain evidence="3 4">LVS</strain>
    </source>
</reference>
<dbReference type="AlphaFoldDB" id="A0AAI8FTN5"/>
<proteinExistence type="predicted"/>
<gene>
    <name evidence="3" type="ordered locus">FTL_1210</name>
    <name evidence="2" type="ORF">AW21_2134</name>
</gene>
<evidence type="ECO:0000256" key="1">
    <source>
        <dbReference type="SAM" id="Phobius"/>
    </source>
</evidence>
<dbReference type="Proteomes" id="UP000031874">
    <property type="component" value="Chromosome"/>
</dbReference>
<dbReference type="KEGG" id="ftl:FTL_1210"/>
<protein>
    <submittedName>
        <fullName evidence="2">Uncharacterized protein</fullName>
    </submittedName>
</protein>
<dbReference type="EMBL" id="CP009694">
    <property type="protein sequence ID" value="AJI59087.1"/>
    <property type="molecule type" value="Genomic_DNA"/>
</dbReference>
<name>A0AAI8FTN5_FRATH</name>
<reference evidence="4" key="2">
    <citation type="submission" date="2006-03" db="EMBL/GenBank/DDBJ databases">
        <title>Complete genome sequence of Francisella tularensis LVS (Live Vaccine Strain).</title>
        <authorList>
            <person name="Chain P."/>
            <person name="Larimer F."/>
            <person name="Land M."/>
            <person name="Stilwagen S."/>
            <person name="Larsson P."/>
            <person name="Bearden S."/>
            <person name="Chu M."/>
            <person name="Oyston P."/>
            <person name="Forsman M."/>
            <person name="Andersson S."/>
            <person name="Lindler L."/>
            <person name="Titball R."/>
            <person name="Garcia E."/>
        </authorList>
    </citation>
    <scope>NUCLEOTIDE SEQUENCE [LARGE SCALE GENOMIC DNA]</scope>
    <source>
        <strain evidence="4">LVS</strain>
    </source>
</reference>
<evidence type="ECO:0000313" key="3">
    <source>
        <dbReference type="EMBL" id="CAJ79649.1"/>
    </source>
</evidence>
<evidence type="ECO:0000313" key="4">
    <source>
        <dbReference type="Proteomes" id="UP000001944"/>
    </source>
</evidence>
<evidence type="ECO:0000313" key="5">
    <source>
        <dbReference type="Proteomes" id="UP000031874"/>
    </source>
</evidence>
<keyword evidence="1" id="KW-1133">Transmembrane helix</keyword>
<feature type="transmembrane region" description="Helical" evidence="1">
    <location>
        <begin position="110"/>
        <end position="137"/>
    </location>
</feature>
<reference evidence="2 5" key="3">
    <citation type="journal article" date="2015" name="Genome Announc.">
        <title>Genome sequencing of 18 francisella strains to aid in assay development and testing.</title>
        <authorList>
            <person name="Johnson S.L."/>
            <person name="Daligault H.E."/>
            <person name="Davenport K.W."/>
            <person name="Coyne S.R."/>
            <person name="Frey K.G."/>
            <person name="Koroleva G.I."/>
            <person name="Broomall S.M."/>
            <person name="Bishop-Lilly K.A."/>
            <person name="Bruce D.C."/>
            <person name="Chertkov O."/>
            <person name="Freitas T."/>
            <person name="Jaissle J."/>
            <person name="Ladner J.T."/>
            <person name="Rosenzweig C.N."/>
            <person name="Gibbons H.S."/>
            <person name="Palacios G.F."/>
            <person name="Redden C.L."/>
            <person name="Xu Y."/>
            <person name="Minogue T.D."/>
            <person name="Chain P.S."/>
        </authorList>
    </citation>
    <scope>NUCLEOTIDE SEQUENCE [LARGE SCALE GENOMIC DNA]</scope>
    <source>
        <strain evidence="2 5">LVS</strain>
    </source>
</reference>
<dbReference type="PROSITE" id="PS51257">
    <property type="entry name" value="PROKAR_LIPOPROTEIN"/>
    <property type="match status" value="1"/>
</dbReference>